<proteinExistence type="predicted"/>
<name>W1WCK0_9ZZZZ</name>
<dbReference type="InterPro" id="IPR012340">
    <property type="entry name" value="NA-bd_OB-fold"/>
</dbReference>
<gene>
    <name evidence="1" type="ORF">Q604_UNBc4C00166G0002</name>
</gene>
<reference evidence="1" key="1">
    <citation type="submission" date="2013-12" db="EMBL/GenBank/DDBJ databases">
        <title>A Varibaculum cambriense genome reconstructed from a premature infant gut community with otherwise low bacterial novelty that shifts toward anaerobic metabolism during the third week of life.</title>
        <authorList>
            <person name="Brown C.T."/>
            <person name="Sharon I."/>
            <person name="Thomas B.C."/>
            <person name="Castelle C.J."/>
            <person name="Morowitz M.J."/>
            <person name="Banfield J.F."/>
        </authorList>
    </citation>
    <scope>NUCLEOTIDE SEQUENCE</scope>
</reference>
<accession>W1WCK0</accession>
<sequence length="58" mass="6677">GERTKRVFRIGDQVRIKVSKVNVDFREIDFELVSVKEDNRLVNKAVDGEVEADEKDGE</sequence>
<protein>
    <submittedName>
        <fullName evidence="1">Ribonuclease R</fullName>
    </submittedName>
</protein>
<dbReference type="AlphaFoldDB" id="W1WCK0"/>
<comment type="caution">
    <text evidence="1">The sequence shown here is derived from an EMBL/GenBank/DDBJ whole genome shotgun (WGS) entry which is preliminary data.</text>
</comment>
<dbReference type="Gene3D" id="2.40.50.140">
    <property type="entry name" value="Nucleic acid-binding proteins"/>
    <property type="match status" value="1"/>
</dbReference>
<organism evidence="1">
    <name type="scientific">human gut metagenome</name>
    <dbReference type="NCBI Taxonomy" id="408170"/>
    <lineage>
        <taxon>unclassified sequences</taxon>
        <taxon>metagenomes</taxon>
        <taxon>organismal metagenomes</taxon>
    </lineage>
</organism>
<feature type="non-terminal residue" evidence="1">
    <location>
        <position position="1"/>
    </location>
</feature>
<dbReference type="EMBL" id="AZMM01018947">
    <property type="protein sequence ID" value="ETJ15922.1"/>
    <property type="molecule type" value="Genomic_DNA"/>
</dbReference>
<evidence type="ECO:0000313" key="1">
    <source>
        <dbReference type="EMBL" id="ETJ15922.1"/>
    </source>
</evidence>